<dbReference type="AlphaFoldDB" id="A0A146LQT0"/>
<feature type="non-terminal residue" evidence="1">
    <location>
        <position position="206"/>
    </location>
</feature>
<proteinExistence type="predicted"/>
<reference evidence="1" key="1">
    <citation type="journal article" date="2016" name="Gigascience">
        <title>De novo construction of an expanded transcriptome assembly for the western tarnished plant bug, Lygus hesperus.</title>
        <authorList>
            <person name="Tassone E.E."/>
            <person name="Geib S.M."/>
            <person name="Hall B."/>
            <person name="Fabrick J.A."/>
            <person name="Brent C.S."/>
            <person name="Hull J.J."/>
        </authorList>
    </citation>
    <scope>NUCLEOTIDE SEQUENCE</scope>
</reference>
<organism evidence="1">
    <name type="scientific">Lygus hesperus</name>
    <name type="common">Western plant bug</name>
    <dbReference type="NCBI Taxonomy" id="30085"/>
    <lineage>
        <taxon>Eukaryota</taxon>
        <taxon>Metazoa</taxon>
        <taxon>Ecdysozoa</taxon>
        <taxon>Arthropoda</taxon>
        <taxon>Hexapoda</taxon>
        <taxon>Insecta</taxon>
        <taxon>Pterygota</taxon>
        <taxon>Neoptera</taxon>
        <taxon>Paraneoptera</taxon>
        <taxon>Hemiptera</taxon>
        <taxon>Heteroptera</taxon>
        <taxon>Panheteroptera</taxon>
        <taxon>Cimicomorpha</taxon>
        <taxon>Miridae</taxon>
        <taxon>Mirini</taxon>
        <taxon>Lygus</taxon>
    </lineage>
</organism>
<accession>A0A146LQT0</accession>
<dbReference type="EMBL" id="GDHC01008415">
    <property type="protein sequence ID" value="JAQ10214.1"/>
    <property type="molecule type" value="Transcribed_RNA"/>
</dbReference>
<protein>
    <submittedName>
        <fullName evidence="1">Uncharacterized protein</fullName>
    </submittedName>
</protein>
<sequence>MLPNTTLHQVLRMSAQRSAEHSVFFASDGLLTALLPSTVASVTYTSSLLTNSNICYLLARVGERVTAESAPGVSELHAMHYTVSDISHHYRNCMLDRYFYQTHVLQDPGALAVRMFPDTARTHTRTLFPRVSFELLGNLHSAPLSTQIPTSSPCRGVYPGCRLPHSVNTYLTNLPSLLGSSLNCQAVSTAILLMTPFPTWRYGTVY</sequence>
<evidence type="ECO:0000313" key="1">
    <source>
        <dbReference type="EMBL" id="JAQ10214.1"/>
    </source>
</evidence>
<name>A0A146LQT0_LYGHE</name>
<gene>
    <name evidence="1" type="ORF">g.72522</name>
</gene>